<feature type="region of interest" description="Disordered" evidence="2">
    <location>
        <begin position="316"/>
        <end position="417"/>
    </location>
</feature>
<accession>A0AAQ3QHI5</accession>
<proteinExistence type="predicted"/>
<sequence>MSRSKNSTSPETDRRQWQRIFGALVEMVRSQQSQIETLANDRKFLERYIQIQHNRWATKAGLLESHIAQIKEQEKKGRKTKVATLHLLVGMKQRETLRYKKQFEEADIDLEDFRAYVEALLVEIAELKEKVKNCYADKIRNSTGCSRQVHNSEGDKNSTASLEEELQKLKQAYNNLISKKETEVSALLAEKDFVWNQLNKMESDYISILKIKRLEVEKANETIQKLQSEMDNLRYADSDKNEVIVRLESEQARLESELTRHTQEAEKTSHDAKKLQLVVEKLQSLVKEKDQTIEELRSNLTKVECNLSRSSNRKTRFFIEQDPQRKQKDVVTPVVSQPRRSSRKRGSENSEVSKRKKHQNAYEDSSTSHASSSTNGLQRCSRGKRTRTISPAADDPRLFSASFKVPKLKNTSPSSIS</sequence>
<dbReference type="PANTHER" id="PTHR35992">
    <property type="entry name" value="CYTOMATRIX PROTEIN-LIKE PROTEIN"/>
    <property type="match status" value="1"/>
</dbReference>
<dbReference type="Proteomes" id="UP001327560">
    <property type="component" value="Chromosome 6"/>
</dbReference>
<protein>
    <submittedName>
        <fullName evidence="3">MAR-binding filament-like protein 1-1</fullName>
    </submittedName>
</protein>
<evidence type="ECO:0000256" key="2">
    <source>
        <dbReference type="SAM" id="MobiDB-lite"/>
    </source>
</evidence>
<evidence type="ECO:0000256" key="1">
    <source>
        <dbReference type="SAM" id="Coils"/>
    </source>
</evidence>
<keyword evidence="4" id="KW-1185">Reference proteome</keyword>
<evidence type="ECO:0000313" key="3">
    <source>
        <dbReference type="EMBL" id="WOL09646.1"/>
    </source>
</evidence>
<keyword evidence="1" id="KW-0175">Coiled coil</keyword>
<dbReference type="AlphaFoldDB" id="A0AAQ3QHI5"/>
<feature type="compositionally biased region" description="Low complexity" evidence="2">
    <location>
        <begin position="365"/>
        <end position="374"/>
    </location>
</feature>
<reference evidence="3 4" key="1">
    <citation type="submission" date="2023-10" db="EMBL/GenBank/DDBJ databases">
        <title>Chromosome-scale genome assembly provides insights into flower coloration mechanisms of Canna indica.</title>
        <authorList>
            <person name="Li C."/>
        </authorList>
    </citation>
    <scope>NUCLEOTIDE SEQUENCE [LARGE SCALE GENOMIC DNA]</scope>
    <source>
        <tissue evidence="3">Flower</tissue>
    </source>
</reference>
<organism evidence="3 4">
    <name type="scientific">Canna indica</name>
    <name type="common">Indian-shot</name>
    <dbReference type="NCBI Taxonomy" id="4628"/>
    <lineage>
        <taxon>Eukaryota</taxon>
        <taxon>Viridiplantae</taxon>
        <taxon>Streptophyta</taxon>
        <taxon>Embryophyta</taxon>
        <taxon>Tracheophyta</taxon>
        <taxon>Spermatophyta</taxon>
        <taxon>Magnoliopsida</taxon>
        <taxon>Liliopsida</taxon>
        <taxon>Zingiberales</taxon>
        <taxon>Cannaceae</taxon>
        <taxon>Canna</taxon>
    </lineage>
</organism>
<feature type="compositionally biased region" description="Basic and acidic residues" evidence="2">
    <location>
        <begin position="317"/>
        <end position="329"/>
    </location>
</feature>
<dbReference type="EMBL" id="CP136895">
    <property type="protein sequence ID" value="WOL09646.1"/>
    <property type="molecule type" value="Genomic_DNA"/>
</dbReference>
<gene>
    <name evidence="3" type="ORF">Cni_G18399</name>
</gene>
<feature type="coiled-coil region" evidence="1">
    <location>
        <begin position="110"/>
        <end position="313"/>
    </location>
</feature>
<dbReference type="PANTHER" id="PTHR35992:SF1">
    <property type="entry name" value="CYTOMATRIX PROTEIN-LIKE PROTEIN"/>
    <property type="match status" value="1"/>
</dbReference>
<evidence type="ECO:0000313" key="4">
    <source>
        <dbReference type="Proteomes" id="UP001327560"/>
    </source>
</evidence>
<name>A0AAQ3QHI5_9LILI</name>